<sequence length="392" mass="45352">MHILVVGGYTEIHERLHQYGARITHFTEKEMLNVSCKIYYRQIGFNSNESHDNFIKIASAINEIDKIDIVISFTDYFQILACEIAEKLGLKYFNSKELLINMKNKYKMRGVLQRNKINSLKFQIIDTFNITNNNEKIEISYPYICKPIDQSGSNFIFLIKNPQDFVKFVEFTNKKECPDKFLIEEYYDGKEYSVESFSIEGKHYILGITEKFKDKNFVEIGHCMPAELEDYERYSIVDYVVSVLTALGMNSGPSHTEIIVGNRGPIIIESHARLGGDSIPILLSHVSNIKLFDLWARLAIGYNLENYITPIYNNNFVAIWFKTAKDNGILTYKIDHINSLKILEYKIYKENNEFVEKTINSNSRIGHFIAMGNSREDAINSAKTIEDEIKIV</sequence>
<name>A0A974GUX9_SEDHY</name>
<dbReference type="PANTHER" id="PTHR43585:SF2">
    <property type="entry name" value="ATP-GRASP ENZYME FSQD"/>
    <property type="match status" value="1"/>
</dbReference>
<feature type="domain" description="ATP-grasp" evidence="5">
    <location>
        <begin position="109"/>
        <end position="300"/>
    </location>
</feature>
<comment type="caution">
    <text evidence="6">The sequence shown here is derived from an EMBL/GenBank/DDBJ whole genome shotgun (WGS) entry which is preliminary data.</text>
</comment>
<proteinExistence type="predicted"/>
<dbReference type="Pfam" id="PF13535">
    <property type="entry name" value="ATP-grasp_4"/>
    <property type="match status" value="1"/>
</dbReference>
<evidence type="ECO:0000256" key="2">
    <source>
        <dbReference type="ARBA" id="ARBA00022741"/>
    </source>
</evidence>
<evidence type="ECO:0000313" key="7">
    <source>
        <dbReference type="Proteomes" id="UP000611629"/>
    </source>
</evidence>
<evidence type="ECO:0000256" key="3">
    <source>
        <dbReference type="ARBA" id="ARBA00022840"/>
    </source>
</evidence>
<dbReference type="EMBL" id="JACBNQ010000001">
    <property type="protein sequence ID" value="NYB72803.1"/>
    <property type="molecule type" value="Genomic_DNA"/>
</dbReference>
<evidence type="ECO:0000256" key="1">
    <source>
        <dbReference type="ARBA" id="ARBA00022598"/>
    </source>
</evidence>
<dbReference type="AlphaFoldDB" id="A0A974GUX9"/>
<evidence type="ECO:0000259" key="5">
    <source>
        <dbReference type="PROSITE" id="PS50975"/>
    </source>
</evidence>
<dbReference type="PROSITE" id="PS50975">
    <property type="entry name" value="ATP_GRASP"/>
    <property type="match status" value="1"/>
</dbReference>
<dbReference type="GO" id="GO:0016874">
    <property type="term" value="F:ligase activity"/>
    <property type="evidence" value="ECO:0007669"/>
    <property type="project" value="UniProtKB-KW"/>
</dbReference>
<gene>
    <name evidence="6" type="ORF">HZF24_01460</name>
</gene>
<keyword evidence="3 4" id="KW-0067">ATP-binding</keyword>
<organism evidence="6 7">
    <name type="scientific">Sedimentibacter hydroxybenzoicus DSM 7310</name>
    <dbReference type="NCBI Taxonomy" id="1123245"/>
    <lineage>
        <taxon>Bacteria</taxon>
        <taxon>Bacillati</taxon>
        <taxon>Bacillota</taxon>
        <taxon>Tissierellia</taxon>
        <taxon>Sedimentibacter</taxon>
    </lineage>
</organism>
<dbReference type="GO" id="GO:0046872">
    <property type="term" value="F:metal ion binding"/>
    <property type="evidence" value="ECO:0007669"/>
    <property type="project" value="InterPro"/>
</dbReference>
<keyword evidence="2 4" id="KW-0547">Nucleotide-binding</keyword>
<dbReference type="Gene3D" id="3.30.470.20">
    <property type="entry name" value="ATP-grasp fold, B domain"/>
    <property type="match status" value="1"/>
</dbReference>
<dbReference type="GO" id="GO:0005524">
    <property type="term" value="F:ATP binding"/>
    <property type="evidence" value="ECO:0007669"/>
    <property type="project" value="UniProtKB-UniRule"/>
</dbReference>
<dbReference type="InterPro" id="IPR052032">
    <property type="entry name" value="ATP-dep_AA_Ligase"/>
</dbReference>
<reference evidence="6" key="1">
    <citation type="submission" date="2020-07" db="EMBL/GenBank/DDBJ databases">
        <title>Genomic analysis of a strain of Sedimentibacter Hydroxybenzoicus DSM7310.</title>
        <authorList>
            <person name="Ma S."/>
        </authorList>
    </citation>
    <scope>NUCLEOTIDE SEQUENCE</scope>
    <source>
        <strain evidence="6">DSM 7310</strain>
    </source>
</reference>
<evidence type="ECO:0000313" key="6">
    <source>
        <dbReference type="EMBL" id="NYB72803.1"/>
    </source>
</evidence>
<dbReference type="PANTHER" id="PTHR43585">
    <property type="entry name" value="FUMIPYRROLE BIOSYNTHESIS PROTEIN C"/>
    <property type="match status" value="1"/>
</dbReference>
<dbReference type="RefSeq" id="WP_179236479.1">
    <property type="nucleotide sequence ID" value="NZ_JACBNQ010000001.1"/>
</dbReference>
<dbReference type="Proteomes" id="UP000611629">
    <property type="component" value="Unassembled WGS sequence"/>
</dbReference>
<dbReference type="SUPFAM" id="SSF56059">
    <property type="entry name" value="Glutathione synthetase ATP-binding domain-like"/>
    <property type="match status" value="1"/>
</dbReference>
<dbReference type="InterPro" id="IPR011761">
    <property type="entry name" value="ATP-grasp"/>
</dbReference>
<keyword evidence="1" id="KW-0436">Ligase</keyword>
<evidence type="ECO:0000256" key="4">
    <source>
        <dbReference type="PROSITE-ProRule" id="PRU00409"/>
    </source>
</evidence>
<accession>A0A974GUX9</accession>
<protein>
    <submittedName>
        <fullName evidence="6">ATP-grasp domain-containing protein</fullName>
    </submittedName>
</protein>
<keyword evidence="7" id="KW-1185">Reference proteome</keyword>